<dbReference type="InterPro" id="IPR026607">
    <property type="entry name" value="DMRT"/>
</dbReference>
<evidence type="ECO:0000256" key="1">
    <source>
        <dbReference type="ARBA" id="ARBA00006834"/>
    </source>
</evidence>
<dbReference type="OMA" id="FTDFGRP"/>
<dbReference type="Gene3D" id="4.10.1040.10">
    <property type="entry name" value="DM DNA-binding domain"/>
    <property type="match status" value="1"/>
</dbReference>
<evidence type="ECO:0000256" key="6">
    <source>
        <dbReference type="PROSITE-ProRule" id="PRU00070"/>
    </source>
</evidence>
<protein>
    <submittedName>
        <fullName evidence="9">DMRT like family B with proline rich C-terminal 1</fullName>
    </submittedName>
</protein>
<comment type="similarity">
    <text evidence="1">Belongs to the DMRT family.</text>
</comment>
<dbReference type="Pfam" id="PF00751">
    <property type="entry name" value="DM"/>
    <property type="match status" value="1"/>
</dbReference>
<dbReference type="InterPro" id="IPR036407">
    <property type="entry name" value="DM_DNA-bd_sf"/>
</dbReference>
<feature type="compositionally biased region" description="Low complexity" evidence="7">
    <location>
        <begin position="72"/>
        <end position="84"/>
    </location>
</feature>
<dbReference type="GO" id="GO:0007548">
    <property type="term" value="P:sex differentiation"/>
    <property type="evidence" value="ECO:0007669"/>
    <property type="project" value="TreeGrafter"/>
</dbReference>
<feature type="region of interest" description="Disordered" evidence="7">
    <location>
        <begin position="72"/>
        <end position="128"/>
    </location>
</feature>
<dbReference type="GO" id="GO:0000978">
    <property type="term" value="F:RNA polymerase II cis-regulatory region sequence-specific DNA binding"/>
    <property type="evidence" value="ECO:0007669"/>
    <property type="project" value="TreeGrafter"/>
</dbReference>
<evidence type="ECO:0000313" key="10">
    <source>
        <dbReference type="Proteomes" id="UP000694562"/>
    </source>
</evidence>
<keyword evidence="5 6" id="KW-0539">Nucleus</keyword>
<dbReference type="PANTHER" id="PTHR12322">
    <property type="entry name" value="DOUBLESEX AND MAB-3 RELATED TRANSCRIPTION FACTOR DMRT"/>
    <property type="match status" value="1"/>
</dbReference>
<keyword evidence="4 6" id="KW-0238">DNA-binding</keyword>
<dbReference type="GO" id="GO:0007281">
    <property type="term" value="P:germ cell development"/>
    <property type="evidence" value="ECO:0007669"/>
    <property type="project" value="TreeGrafter"/>
</dbReference>
<dbReference type="PROSITE" id="PS50809">
    <property type="entry name" value="DM_2"/>
    <property type="match status" value="1"/>
</dbReference>
<dbReference type="PROSITE" id="PS40000">
    <property type="entry name" value="DM_1"/>
    <property type="match status" value="1"/>
</dbReference>
<dbReference type="GO" id="GO:0000981">
    <property type="term" value="F:DNA-binding transcription factor activity, RNA polymerase II-specific"/>
    <property type="evidence" value="ECO:0007669"/>
    <property type="project" value="TreeGrafter"/>
</dbReference>
<dbReference type="AlphaFoldDB" id="A0A8C4VAW5"/>
<sequence length="290" mass="30980">MEAEEATAVAVKAAVRTPKCSRCRNHGFVVPVKGHAGQCRWKLCRCDKCALITERQKIMAAQKALRQQMPDFPAGAAAGPAPRGEGPGVASASRQSGREAVKDTQPTGSKGMTCRGLPPPPSSPPFWDYAHTAVPPEYLVNPECREKEPPKVYPGHAGVYPYHPFPMGFAINESSGRGAPSPPGISLQRAFRHIPSNYGPGNAASMSIPDGGGNFHQGYYTPLPQFIPPSFLPGIHYIPPPLPLNTSAEITKEAHATEADSQDSGVVCEPSQPSSSPEETSRDQSVYSEQ</sequence>
<evidence type="ECO:0000256" key="7">
    <source>
        <dbReference type="SAM" id="MobiDB-lite"/>
    </source>
</evidence>
<dbReference type="Ensembl" id="ENSFTIT00000025720.1">
    <property type="protein sequence ID" value="ENSFTIP00000024681.1"/>
    <property type="gene ID" value="ENSFTIG00000015738.1"/>
</dbReference>
<evidence type="ECO:0000313" key="9">
    <source>
        <dbReference type="Ensembl" id="ENSFTIP00000024681.1"/>
    </source>
</evidence>
<dbReference type="OrthoDB" id="6162476at2759"/>
<feature type="DNA-binding region" description="DM" evidence="6">
    <location>
        <begin position="20"/>
        <end position="67"/>
    </location>
</feature>
<feature type="domain" description="DM" evidence="8">
    <location>
        <begin position="20"/>
        <end position="67"/>
    </location>
</feature>
<name>A0A8C4VAW5_FALTI</name>
<dbReference type="Proteomes" id="UP000694562">
    <property type="component" value="Unplaced"/>
</dbReference>
<evidence type="ECO:0000256" key="5">
    <source>
        <dbReference type="ARBA" id="ARBA00023242"/>
    </source>
</evidence>
<reference evidence="9" key="1">
    <citation type="submission" date="2025-08" db="UniProtKB">
        <authorList>
            <consortium name="Ensembl"/>
        </authorList>
    </citation>
    <scope>IDENTIFICATION</scope>
</reference>
<feature type="region of interest" description="Disordered" evidence="7">
    <location>
        <begin position="243"/>
        <end position="290"/>
    </location>
</feature>
<dbReference type="PANTHER" id="PTHR12322:SF66">
    <property type="entry name" value="DOUBLESEX- AND MAB-3-RELATED TRANSCRIPTION FACTOR B1"/>
    <property type="match status" value="1"/>
</dbReference>
<feature type="compositionally biased region" description="Low complexity" evidence="7">
    <location>
        <begin position="269"/>
        <end position="278"/>
    </location>
</feature>
<accession>A0A8C4VAW5</accession>
<proteinExistence type="inferred from homology"/>
<dbReference type="GO" id="GO:0046872">
    <property type="term" value="F:metal ion binding"/>
    <property type="evidence" value="ECO:0007669"/>
    <property type="project" value="UniProtKB-KW"/>
</dbReference>
<keyword evidence="2 6" id="KW-0479">Metal-binding</keyword>
<keyword evidence="3 6" id="KW-0862">Zinc</keyword>
<comment type="subcellular location">
    <subcellularLocation>
        <location evidence="6">Nucleus</location>
    </subcellularLocation>
</comment>
<dbReference type="FunFam" id="4.10.1040.10:FF:000001">
    <property type="entry name" value="doublesex- and mab-3-related transcription factor 1"/>
    <property type="match status" value="1"/>
</dbReference>
<dbReference type="InterPro" id="IPR001275">
    <property type="entry name" value="DM_DNA-bd"/>
</dbReference>
<reference evidence="9" key="2">
    <citation type="submission" date="2025-09" db="UniProtKB">
        <authorList>
            <consortium name="Ensembl"/>
        </authorList>
    </citation>
    <scope>IDENTIFICATION</scope>
</reference>
<dbReference type="GO" id="GO:0005634">
    <property type="term" value="C:nucleus"/>
    <property type="evidence" value="ECO:0007669"/>
    <property type="project" value="UniProtKB-SubCell"/>
</dbReference>
<organism evidence="9 10">
    <name type="scientific">Falco tinnunculus</name>
    <name type="common">Common kestrel</name>
    <dbReference type="NCBI Taxonomy" id="100819"/>
    <lineage>
        <taxon>Eukaryota</taxon>
        <taxon>Metazoa</taxon>
        <taxon>Chordata</taxon>
        <taxon>Craniata</taxon>
        <taxon>Vertebrata</taxon>
        <taxon>Euteleostomi</taxon>
        <taxon>Archelosauria</taxon>
        <taxon>Archosauria</taxon>
        <taxon>Dinosauria</taxon>
        <taxon>Saurischia</taxon>
        <taxon>Theropoda</taxon>
        <taxon>Coelurosauria</taxon>
        <taxon>Aves</taxon>
        <taxon>Neognathae</taxon>
        <taxon>Neoaves</taxon>
        <taxon>Telluraves</taxon>
        <taxon>Australaves</taxon>
        <taxon>Falconiformes</taxon>
        <taxon>Falconidae</taxon>
        <taxon>Falco</taxon>
    </lineage>
</organism>
<dbReference type="SUPFAM" id="SSF82927">
    <property type="entry name" value="Cysteine-rich DNA binding domain, (DM domain)"/>
    <property type="match status" value="1"/>
</dbReference>
<evidence type="ECO:0000256" key="2">
    <source>
        <dbReference type="ARBA" id="ARBA00022723"/>
    </source>
</evidence>
<evidence type="ECO:0000256" key="3">
    <source>
        <dbReference type="ARBA" id="ARBA00022833"/>
    </source>
</evidence>
<evidence type="ECO:0000259" key="8">
    <source>
        <dbReference type="PROSITE" id="PS50809"/>
    </source>
</evidence>
<evidence type="ECO:0000256" key="4">
    <source>
        <dbReference type="ARBA" id="ARBA00023125"/>
    </source>
</evidence>
<keyword evidence="10" id="KW-1185">Reference proteome</keyword>
<dbReference type="SMART" id="SM00301">
    <property type="entry name" value="DM"/>
    <property type="match status" value="1"/>
</dbReference>